<reference evidence="2 3" key="1">
    <citation type="submission" date="2018-10" db="EMBL/GenBank/DDBJ databases">
        <title>A high-quality apple genome assembly.</title>
        <authorList>
            <person name="Hu J."/>
        </authorList>
    </citation>
    <scope>NUCLEOTIDE SEQUENCE [LARGE SCALE GENOMIC DNA]</scope>
    <source>
        <strain evidence="3">cv. HFTH1</strain>
        <tissue evidence="2">Young leaf</tissue>
    </source>
</reference>
<evidence type="ECO:0008006" key="4">
    <source>
        <dbReference type="Google" id="ProtNLM"/>
    </source>
</evidence>
<dbReference type="GO" id="GO:0008270">
    <property type="term" value="F:zinc ion binding"/>
    <property type="evidence" value="ECO:0007669"/>
    <property type="project" value="InterPro"/>
</dbReference>
<dbReference type="SUPFAM" id="SSF57756">
    <property type="entry name" value="Retrovirus zinc finger-like domains"/>
    <property type="match status" value="1"/>
</dbReference>
<dbReference type="EMBL" id="RDQH01000332">
    <property type="protein sequence ID" value="RXH96065.1"/>
    <property type="molecule type" value="Genomic_DNA"/>
</dbReference>
<sequence length="171" mass="19004">MKRRFEGGPGGSTEGEGPIPTQPTKLRGEIDSVMTHLTKVGAAQDSQTQHQLEEKNTPQGWLEEDILSKGPPICIIARPPEFPSSCAICTKPGHWPNQCPWRRQVPYGITQVGKGYVVDGRRAIRLNCAYCHETGTHRVHDCPEWNKLLIETGGDVPLHPCWFDEKPPADC</sequence>
<dbReference type="GO" id="GO:0003676">
    <property type="term" value="F:nucleic acid binding"/>
    <property type="evidence" value="ECO:0007669"/>
    <property type="project" value="InterPro"/>
</dbReference>
<protein>
    <recommendedName>
        <fullName evidence="4">CCHC-type domain-containing protein</fullName>
    </recommendedName>
</protein>
<dbReference type="Proteomes" id="UP000290289">
    <property type="component" value="Chromosome 6"/>
</dbReference>
<comment type="caution">
    <text evidence="2">The sequence shown here is derived from an EMBL/GenBank/DDBJ whole genome shotgun (WGS) entry which is preliminary data.</text>
</comment>
<evidence type="ECO:0000313" key="3">
    <source>
        <dbReference type="Proteomes" id="UP000290289"/>
    </source>
</evidence>
<evidence type="ECO:0000256" key="1">
    <source>
        <dbReference type="SAM" id="MobiDB-lite"/>
    </source>
</evidence>
<dbReference type="Gene3D" id="4.10.60.10">
    <property type="entry name" value="Zinc finger, CCHC-type"/>
    <property type="match status" value="1"/>
</dbReference>
<keyword evidence="3" id="KW-1185">Reference proteome</keyword>
<accession>A0A498JLX0</accession>
<gene>
    <name evidence="2" type="ORF">DVH24_008565</name>
</gene>
<evidence type="ECO:0000313" key="2">
    <source>
        <dbReference type="EMBL" id="RXH96065.1"/>
    </source>
</evidence>
<dbReference type="AlphaFoldDB" id="A0A498JLX0"/>
<proteinExistence type="predicted"/>
<name>A0A498JLX0_MALDO</name>
<feature type="region of interest" description="Disordered" evidence="1">
    <location>
        <begin position="1"/>
        <end position="25"/>
    </location>
</feature>
<organism evidence="2 3">
    <name type="scientific">Malus domestica</name>
    <name type="common">Apple</name>
    <name type="synonym">Pyrus malus</name>
    <dbReference type="NCBI Taxonomy" id="3750"/>
    <lineage>
        <taxon>Eukaryota</taxon>
        <taxon>Viridiplantae</taxon>
        <taxon>Streptophyta</taxon>
        <taxon>Embryophyta</taxon>
        <taxon>Tracheophyta</taxon>
        <taxon>Spermatophyta</taxon>
        <taxon>Magnoliopsida</taxon>
        <taxon>eudicotyledons</taxon>
        <taxon>Gunneridae</taxon>
        <taxon>Pentapetalae</taxon>
        <taxon>rosids</taxon>
        <taxon>fabids</taxon>
        <taxon>Rosales</taxon>
        <taxon>Rosaceae</taxon>
        <taxon>Amygdaloideae</taxon>
        <taxon>Maleae</taxon>
        <taxon>Malus</taxon>
    </lineage>
</organism>
<dbReference type="InterPro" id="IPR036875">
    <property type="entry name" value="Znf_CCHC_sf"/>
</dbReference>